<sequence>MNLQRIAAIVAISGAALGGASVIALGVAAYAAGQPEPVPAASAEPATSAGVEPAPTEPPTPPTGVPQPEVADASDERSPGAGAMAADYNPYLEPGDPEYVSLEERAEYLGQDAVVRQCMNDAGFEYLPNLWWINEGPQPSGLDFESSVLWTQALYGPDIYNPGGGCADAGVAAADAARAAGTPLTAPVPPDDPSKPTPRQQSLVFEDAVRECMADAGFEVRYFEWWNPEHQPGDPRVDARMPENLGADEQAAWTAAMWGDAGSAAAYRWEDAGCSGYATHVTGNDNMH</sequence>
<evidence type="ECO:0000313" key="2">
    <source>
        <dbReference type="EMBL" id="GAA1762893.1"/>
    </source>
</evidence>
<name>A0ABN2KQD3_9MICO</name>
<dbReference type="RefSeq" id="WP_232497520.1">
    <property type="nucleotide sequence ID" value="NZ_BAAANH010000004.1"/>
</dbReference>
<feature type="compositionally biased region" description="Low complexity" evidence="1">
    <location>
        <begin position="39"/>
        <end position="54"/>
    </location>
</feature>
<gene>
    <name evidence="2" type="ORF">GCM10009747_22970</name>
</gene>
<feature type="region of interest" description="Disordered" evidence="1">
    <location>
        <begin position="37"/>
        <end position="92"/>
    </location>
</feature>
<accession>A0ABN2KQD3</accession>
<proteinExistence type="predicted"/>
<dbReference type="EMBL" id="BAAANH010000004">
    <property type="protein sequence ID" value="GAA1762893.1"/>
    <property type="molecule type" value="Genomic_DNA"/>
</dbReference>
<dbReference type="Proteomes" id="UP001500506">
    <property type="component" value="Unassembled WGS sequence"/>
</dbReference>
<feature type="compositionally biased region" description="Pro residues" evidence="1">
    <location>
        <begin position="55"/>
        <end position="65"/>
    </location>
</feature>
<keyword evidence="3" id="KW-1185">Reference proteome</keyword>
<reference evidence="2 3" key="1">
    <citation type="journal article" date="2019" name="Int. J. Syst. Evol. Microbiol.">
        <title>The Global Catalogue of Microorganisms (GCM) 10K type strain sequencing project: providing services to taxonomists for standard genome sequencing and annotation.</title>
        <authorList>
            <consortium name="The Broad Institute Genomics Platform"/>
            <consortium name="The Broad Institute Genome Sequencing Center for Infectious Disease"/>
            <person name="Wu L."/>
            <person name="Ma J."/>
        </authorList>
    </citation>
    <scope>NUCLEOTIDE SEQUENCE [LARGE SCALE GENOMIC DNA]</scope>
    <source>
        <strain evidence="2 3">JCM 14319</strain>
    </source>
</reference>
<comment type="caution">
    <text evidence="2">The sequence shown here is derived from an EMBL/GenBank/DDBJ whole genome shotgun (WGS) entry which is preliminary data.</text>
</comment>
<evidence type="ECO:0000313" key="3">
    <source>
        <dbReference type="Proteomes" id="UP001500506"/>
    </source>
</evidence>
<evidence type="ECO:0000256" key="1">
    <source>
        <dbReference type="SAM" id="MobiDB-lite"/>
    </source>
</evidence>
<organism evidence="2 3">
    <name type="scientific">Agromyces humatus</name>
    <dbReference type="NCBI Taxonomy" id="279573"/>
    <lineage>
        <taxon>Bacteria</taxon>
        <taxon>Bacillati</taxon>
        <taxon>Actinomycetota</taxon>
        <taxon>Actinomycetes</taxon>
        <taxon>Micrococcales</taxon>
        <taxon>Microbacteriaceae</taxon>
        <taxon>Agromyces</taxon>
    </lineage>
</organism>
<protein>
    <submittedName>
        <fullName evidence="2">Uncharacterized protein</fullName>
    </submittedName>
</protein>